<dbReference type="Proteomes" id="UP000231516">
    <property type="component" value="Unassembled WGS sequence"/>
</dbReference>
<evidence type="ECO:0000256" key="1">
    <source>
        <dbReference type="SAM" id="MobiDB-lite"/>
    </source>
</evidence>
<feature type="domain" description="DUF11" evidence="2">
    <location>
        <begin position="231"/>
        <end position="339"/>
    </location>
</feature>
<feature type="non-terminal residue" evidence="4">
    <location>
        <position position="471"/>
    </location>
</feature>
<feature type="domain" description="DUF7507" evidence="3">
    <location>
        <begin position="59"/>
        <end position="160"/>
    </location>
</feature>
<dbReference type="InterPro" id="IPR047589">
    <property type="entry name" value="DUF11_rpt"/>
</dbReference>
<evidence type="ECO:0000259" key="3">
    <source>
        <dbReference type="Pfam" id="PF24346"/>
    </source>
</evidence>
<dbReference type="InterPro" id="IPR055354">
    <property type="entry name" value="DUF7507"/>
</dbReference>
<organism evidence="4 5">
    <name type="scientific">Paramylibacter kogurei</name>
    <dbReference type="NCBI Taxonomy" id="1889778"/>
    <lineage>
        <taxon>Bacteria</taxon>
        <taxon>Pseudomonadati</taxon>
        <taxon>Pseudomonadota</taxon>
        <taxon>Alphaproteobacteria</taxon>
        <taxon>Rhodobacterales</taxon>
        <taxon>Paracoccaceae</taxon>
        <taxon>Paramylibacter</taxon>
    </lineage>
</organism>
<dbReference type="InterPro" id="IPR051172">
    <property type="entry name" value="Chlamydia_OmcB"/>
</dbReference>
<gene>
    <name evidence="4" type="ORF">BFP76_00010</name>
</gene>
<dbReference type="NCBIfam" id="TIGR01451">
    <property type="entry name" value="B_ant_repeat"/>
    <property type="match status" value="1"/>
</dbReference>
<evidence type="ECO:0000259" key="2">
    <source>
        <dbReference type="Pfam" id="PF01345"/>
    </source>
</evidence>
<proteinExistence type="predicted"/>
<protein>
    <submittedName>
        <fullName evidence="4">Uncharacterized protein</fullName>
    </submittedName>
</protein>
<keyword evidence="5" id="KW-1185">Reference proteome</keyword>
<dbReference type="EMBL" id="MDGM01000009">
    <property type="protein sequence ID" value="PIB25567.1"/>
    <property type="molecule type" value="Genomic_DNA"/>
</dbReference>
<reference evidence="4 5" key="1">
    <citation type="submission" date="2016-08" db="EMBL/GenBank/DDBJ databases">
        <title>Draft genome of Amylibacter sp. strain 4G11.</title>
        <authorList>
            <person name="Wong S.-K."/>
            <person name="Hamasaki K."/>
            <person name="Yoshizawa S."/>
        </authorList>
    </citation>
    <scope>NUCLEOTIDE SEQUENCE [LARGE SCALE GENOMIC DNA]</scope>
    <source>
        <strain evidence="4 5">4G11</strain>
    </source>
</reference>
<dbReference type="InterPro" id="IPR001434">
    <property type="entry name" value="OmcB-like_DUF11"/>
</dbReference>
<comment type="caution">
    <text evidence="4">The sequence shown here is derived from an EMBL/GenBank/DDBJ whole genome shotgun (WGS) entry which is preliminary data.</text>
</comment>
<dbReference type="AlphaFoldDB" id="A0A2G5K7P9"/>
<accession>A0A2G5K7P9</accession>
<sequence>MNSISTPLFGSIVVDEQNGEISVAPNTAPGDYEIEYTICEVLNPTNCDTQTETVVVHASPEISLIKNVGMVEDTNSNGIQGDSGDRIYYEFQIVNVGDTSVANVTVNDRKLGVFNAPVIPSALRPGESATLTGLYYTITDTDTLAGQISNVAEADGLPVASDAQGNPIVSDVLIDANTGQLYALGDILDQSDSGTRPDLDSSGNPIPIANPSAEGGESDATILNIHIPEPDLSITKVVTAGPTQVQLGDVVPYTITLSNAELVVASGIDVVDVLPIGMIYVPGTAQVDDVDVDPIVTGRTLTFSGLSVPPVGDVVITLTARVGPNSAIGKLVNQATAIDPATGAAMTNTASAIVERTPEHVFDCSDVIGKVFDDYNHDGSQNQGEPGLAGVRIVTVGGVLITTDEFGRYHVPCAALPDKHGSNFILKLDERSLPSGYRMTTENPRVMRLTPGKFAKMNFGAAISNVIRIDL</sequence>
<dbReference type="InterPro" id="IPR013783">
    <property type="entry name" value="Ig-like_fold"/>
</dbReference>
<dbReference type="Pfam" id="PF01345">
    <property type="entry name" value="DUF11"/>
    <property type="match status" value="1"/>
</dbReference>
<name>A0A2G5K7P9_9RHOB</name>
<feature type="region of interest" description="Disordered" evidence="1">
    <location>
        <begin position="192"/>
        <end position="215"/>
    </location>
</feature>
<dbReference type="Gene3D" id="2.60.40.10">
    <property type="entry name" value="Immunoglobulins"/>
    <property type="match status" value="1"/>
</dbReference>
<dbReference type="PANTHER" id="PTHR34819">
    <property type="entry name" value="LARGE CYSTEINE-RICH PERIPLASMIC PROTEIN OMCB"/>
    <property type="match status" value="1"/>
</dbReference>
<dbReference type="Pfam" id="PF24346">
    <property type="entry name" value="DUF7507"/>
    <property type="match status" value="1"/>
</dbReference>
<evidence type="ECO:0000313" key="5">
    <source>
        <dbReference type="Proteomes" id="UP000231516"/>
    </source>
</evidence>
<evidence type="ECO:0000313" key="4">
    <source>
        <dbReference type="EMBL" id="PIB25567.1"/>
    </source>
</evidence>